<organism evidence="1">
    <name type="scientific">Magallana gigas</name>
    <name type="common">Pacific oyster</name>
    <name type="synonym">Crassostrea gigas</name>
    <dbReference type="NCBI Taxonomy" id="29159"/>
    <lineage>
        <taxon>Eukaryota</taxon>
        <taxon>Metazoa</taxon>
        <taxon>Spiralia</taxon>
        <taxon>Lophotrochozoa</taxon>
        <taxon>Mollusca</taxon>
        <taxon>Bivalvia</taxon>
        <taxon>Autobranchia</taxon>
        <taxon>Pteriomorphia</taxon>
        <taxon>Ostreida</taxon>
        <taxon>Ostreoidea</taxon>
        <taxon>Ostreidae</taxon>
        <taxon>Magallana</taxon>
    </lineage>
</organism>
<proteinExistence type="predicted"/>
<sequence>MLLADKKREITTLQERYEEEQMREMEARRREGGEIEHIQEQLQHQGRRPTEPLHQTANPKVKLEKYDGKTSIIQ</sequence>
<name>K1QAB6_MAGGI</name>
<gene>
    <name evidence="1" type="ORF">CGI_10008143</name>
</gene>
<reference evidence="1" key="1">
    <citation type="journal article" date="2012" name="Nature">
        <title>The oyster genome reveals stress adaptation and complexity of shell formation.</title>
        <authorList>
            <person name="Zhang G."/>
            <person name="Fang X."/>
            <person name="Guo X."/>
            <person name="Li L."/>
            <person name="Luo R."/>
            <person name="Xu F."/>
            <person name="Yang P."/>
            <person name="Zhang L."/>
            <person name="Wang X."/>
            <person name="Qi H."/>
            <person name="Xiong Z."/>
            <person name="Que H."/>
            <person name="Xie Y."/>
            <person name="Holland P.W."/>
            <person name="Paps J."/>
            <person name="Zhu Y."/>
            <person name="Wu F."/>
            <person name="Chen Y."/>
            <person name="Wang J."/>
            <person name="Peng C."/>
            <person name="Meng J."/>
            <person name="Yang L."/>
            <person name="Liu J."/>
            <person name="Wen B."/>
            <person name="Zhang N."/>
            <person name="Huang Z."/>
            <person name="Zhu Q."/>
            <person name="Feng Y."/>
            <person name="Mount A."/>
            <person name="Hedgecock D."/>
            <person name="Xu Z."/>
            <person name="Liu Y."/>
            <person name="Domazet-Loso T."/>
            <person name="Du Y."/>
            <person name="Sun X."/>
            <person name="Zhang S."/>
            <person name="Liu B."/>
            <person name="Cheng P."/>
            <person name="Jiang X."/>
            <person name="Li J."/>
            <person name="Fan D."/>
            <person name="Wang W."/>
            <person name="Fu W."/>
            <person name="Wang T."/>
            <person name="Wang B."/>
            <person name="Zhang J."/>
            <person name="Peng Z."/>
            <person name="Li Y."/>
            <person name="Li N."/>
            <person name="Wang J."/>
            <person name="Chen M."/>
            <person name="He Y."/>
            <person name="Tan F."/>
            <person name="Song X."/>
            <person name="Zheng Q."/>
            <person name="Huang R."/>
            <person name="Yang H."/>
            <person name="Du X."/>
            <person name="Chen L."/>
            <person name="Yang M."/>
            <person name="Gaffney P.M."/>
            <person name="Wang S."/>
            <person name="Luo L."/>
            <person name="She Z."/>
            <person name="Ming Y."/>
            <person name="Huang W."/>
            <person name="Zhang S."/>
            <person name="Huang B."/>
            <person name="Zhang Y."/>
            <person name="Qu T."/>
            <person name="Ni P."/>
            <person name="Miao G."/>
            <person name="Wang J."/>
            <person name="Wang Q."/>
            <person name="Steinberg C.E."/>
            <person name="Wang H."/>
            <person name="Li N."/>
            <person name="Qian L."/>
            <person name="Zhang G."/>
            <person name="Li Y."/>
            <person name="Yang H."/>
            <person name="Liu X."/>
            <person name="Wang J."/>
            <person name="Yin Y."/>
            <person name="Wang J."/>
        </authorList>
    </citation>
    <scope>NUCLEOTIDE SEQUENCE [LARGE SCALE GENOMIC DNA]</scope>
    <source>
        <strain evidence="1">05x7-T-G4-1.051#20</strain>
    </source>
</reference>
<dbReference type="AlphaFoldDB" id="K1QAB6"/>
<dbReference type="InParanoid" id="K1QAB6"/>
<evidence type="ECO:0000313" key="1">
    <source>
        <dbReference type="EMBL" id="EKC25805.1"/>
    </source>
</evidence>
<protein>
    <submittedName>
        <fullName evidence="1">Uncharacterized protein</fullName>
    </submittedName>
</protein>
<dbReference type="HOGENOM" id="CLU_2690233_0_0_1"/>
<dbReference type="EMBL" id="JH818250">
    <property type="protein sequence ID" value="EKC25805.1"/>
    <property type="molecule type" value="Genomic_DNA"/>
</dbReference>
<accession>K1QAB6</accession>